<dbReference type="AlphaFoldDB" id="U1GD63"/>
<dbReference type="Pfam" id="PF24864">
    <property type="entry name" value="DUF7730"/>
    <property type="match status" value="1"/>
</dbReference>
<accession>U1GD63</accession>
<keyword evidence="3" id="KW-1185">Reference proteome</keyword>
<reference evidence="3" key="1">
    <citation type="journal article" date="2014" name="BMC Genomics">
        <title>Genome characteristics reveal the impact of lichenization on lichen-forming fungus Endocarpon pusillum Hedwig (Verrucariales, Ascomycota).</title>
        <authorList>
            <person name="Wang Y.-Y."/>
            <person name="Liu B."/>
            <person name="Zhang X.-Y."/>
            <person name="Zhou Q.-M."/>
            <person name="Zhang T."/>
            <person name="Li H."/>
            <person name="Yu Y.-F."/>
            <person name="Zhang X.-L."/>
            <person name="Hao X.-Y."/>
            <person name="Wang M."/>
            <person name="Wang L."/>
            <person name="Wei J.-C."/>
        </authorList>
    </citation>
    <scope>NUCLEOTIDE SEQUENCE [LARGE SCALE GENOMIC DNA]</scope>
    <source>
        <strain evidence="3">Z07020 / HMAS-L-300199</strain>
    </source>
</reference>
<evidence type="ECO:0000313" key="2">
    <source>
        <dbReference type="EMBL" id="ERF75542.1"/>
    </source>
</evidence>
<dbReference type="OrthoDB" id="4161039at2759"/>
<name>U1GD63_ENDPU</name>
<dbReference type="HOGENOM" id="CLU_727677_0_0_1"/>
<proteinExistence type="predicted"/>
<dbReference type="InterPro" id="IPR056632">
    <property type="entry name" value="DUF7730"/>
</dbReference>
<dbReference type="GeneID" id="19243296"/>
<evidence type="ECO:0000259" key="1">
    <source>
        <dbReference type="Pfam" id="PF24864"/>
    </source>
</evidence>
<protein>
    <recommendedName>
        <fullName evidence="1">DUF7730 domain-containing protein</fullName>
    </recommendedName>
</protein>
<dbReference type="EMBL" id="KE720809">
    <property type="protein sequence ID" value="ERF75542.1"/>
    <property type="molecule type" value="Genomic_DNA"/>
</dbReference>
<dbReference type="Proteomes" id="UP000019373">
    <property type="component" value="Unassembled WGS sequence"/>
</dbReference>
<sequence>MNNLTYSSAIRPSTQPAAILANTDNVPLTEDSLVDRQYSLIPRQTPLQILQGDKPKQAFDDRATAPLDDSTPNLLGIDLDSRLIILDCLLVNRNRRVIDKKQKHFGEVELEGPAQDIDYLEYGHYALVSFPCLPCTTNQLEIIRTKGPTSIAGAQILRVCRQLYREGVPILYGKNSFVSSNGRSFNDIWRRATPLNTSLIKNLTVDISIRNTDDIGIELELNIKSLEQDLPSLCELTLMSKFADPHRQRHGKPPHTKLEAKHRTILCTAVDIALHHATLGTAIWDARSRRMSPDELIGGLLAYEEDQHQLAVRILARDHAVKLKEHRRQYPLPGKEEVITKDFVLDCHAITQVRLAHLIGMSPSDFALPDGSSAAVIPAS</sequence>
<evidence type="ECO:0000313" key="3">
    <source>
        <dbReference type="Proteomes" id="UP000019373"/>
    </source>
</evidence>
<dbReference type="RefSeq" id="XP_007787141.1">
    <property type="nucleotide sequence ID" value="XM_007788951.1"/>
</dbReference>
<gene>
    <name evidence="2" type="ORF">EPUS_08447</name>
</gene>
<feature type="domain" description="DUF7730" evidence="1">
    <location>
        <begin position="135"/>
        <end position="211"/>
    </location>
</feature>
<organism evidence="2 3">
    <name type="scientific">Endocarpon pusillum (strain Z07020 / HMAS-L-300199)</name>
    <name type="common">Lichen-forming fungus</name>
    <dbReference type="NCBI Taxonomy" id="1263415"/>
    <lineage>
        <taxon>Eukaryota</taxon>
        <taxon>Fungi</taxon>
        <taxon>Dikarya</taxon>
        <taxon>Ascomycota</taxon>
        <taxon>Pezizomycotina</taxon>
        <taxon>Eurotiomycetes</taxon>
        <taxon>Chaetothyriomycetidae</taxon>
        <taxon>Verrucariales</taxon>
        <taxon>Verrucariaceae</taxon>
        <taxon>Endocarpon</taxon>
    </lineage>
</organism>